<feature type="transmembrane region" description="Helical" evidence="1">
    <location>
        <begin position="384"/>
        <end position="402"/>
    </location>
</feature>
<protein>
    <submittedName>
        <fullName evidence="2">Oligosaccharide repeat unit polymerase</fullName>
    </submittedName>
</protein>
<feature type="transmembrane region" description="Helical" evidence="1">
    <location>
        <begin position="162"/>
        <end position="180"/>
    </location>
</feature>
<feature type="transmembrane region" description="Helical" evidence="1">
    <location>
        <begin position="225"/>
        <end position="243"/>
    </location>
</feature>
<keyword evidence="1" id="KW-1133">Transmembrane helix</keyword>
<dbReference type="Proteomes" id="UP000199564">
    <property type="component" value="Unassembled WGS sequence"/>
</dbReference>
<feature type="transmembrane region" description="Helical" evidence="1">
    <location>
        <begin position="36"/>
        <end position="56"/>
    </location>
</feature>
<proteinExistence type="predicted"/>
<dbReference type="STRING" id="226506.SAMN04488519_11310"/>
<feature type="transmembrane region" description="Helical" evidence="1">
    <location>
        <begin position="351"/>
        <end position="375"/>
    </location>
</feature>
<organism evidence="2 3">
    <name type="scientific">Algoriphagus ornithinivorans</name>
    <dbReference type="NCBI Taxonomy" id="226506"/>
    <lineage>
        <taxon>Bacteria</taxon>
        <taxon>Pseudomonadati</taxon>
        <taxon>Bacteroidota</taxon>
        <taxon>Cytophagia</taxon>
        <taxon>Cytophagales</taxon>
        <taxon>Cyclobacteriaceae</taxon>
        <taxon>Algoriphagus</taxon>
    </lineage>
</organism>
<evidence type="ECO:0000313" key="3">
    <source>
        <dbReference type="Proteomes" id="UP000199564"/>
    </source>
</evidence>
<evidence type="ECO:0000256" key="1">
    <source>
        <dbReference type="SAM" id="Phobius"/>
    </source>
</evidence>
<evidence type="ECO:0000313" key="2">
    <source>
        <dbReference type="EMBL" id="SFO74195.1"/>
    </source>
</evidence>
<feature type="transmembrane region" description="Helical" evidence="1">
    <location>
        <begin position="79"/>
        <end position="100"/>
    </location>
</feature>
<keyword evidence="1" id="KW-0472">Membrane</keyword>
<accession>A0A1I5JN82</accession>
<dbReference type="NCBIfam" id="TIGR04370">
    <property type="entry name" value="glyco_rpt_poly"/>
    <property type="match status" value="1"/>
</dbReference>
<keyword evidence="3" id="KW-1185">Reference proteome</keyword>
<keyword evidence="1" id="KW-0812">Transmembrane</keyword>
<dbReference type="AlphaFoldDB" id="A0A1I5JN82"/>
<feature type="transmembrane region" description="Helical" evidence="1">
    <location>
        <begin position="6"/>
        <end position="24"/>
    </location>
</feature>
<feature type="transmembrane region" description="Helical" evidence="1">
    <location>
        <begin position="121"/>
        <end position="142"/>
    </location>
</feature>
<sequence>MNFFYFILVISFNFSVYFLFYQYIQKTGGWKSNLIIFIFIVFLFHFTFIVPLYFFFSGRTHIWDNNEFLVGFGPDISDYYLYGFLVYGLGTLFLLFGYLVRIPKLKYIFSNKTISEGKVVLFFYIFYFLIIFNFLVSGINPLSTLINGSDNTIIGQETFSNYLRNFADSLISLLIIAYAYKISSKKFYLMIILSFILFILMGFRYRIILSLLGFLFVYLLEGKMISFRSIINFSFFFLFILFITSNRYEFAKGNFDNPIENFRKSNVDLIFEQTRSSLPDLAVFKYIDKNVNSEISYDYGLTFLYTFIRFLPRSIFGDLKDLLYPPPAFIVIDRAYALPNHFGSLGETPTLFAYFYIAFGIIGVCFLSFLLGFVIKFFKMKTDYSSSGVILQIIFGVSLFQFVSRGYFPQYMDTLLFMILPLFLFNKKLNILW</sequence>
<name>A0A1I5JN82_9BACT</name>
<dbReference type="RefSeq" id="WP_091655527.1">
    <property type="nucleotide sequence ID" value="NZ_FOVW01000013.1"/>
</dbReference>
<reference evidence="3" key="1">
    <citation type="submission" date="2016-10" db="EMBL/GenBank/DDBJ databases">
        <authorList>
            <person name="Varghese N."/>
            <person name="Submissions S."/>
        </authorList>
    </citation>
    <scope>NUCLEOTIDE SEQUENCE [LARGE SCALE GENOMIC DNA]</scope>
    <source>
        <strain evidence="3">DSM 15282</strain>
    </source>
</reference>
<gene>
    <name evidence="2" type="ORF">SAMN04488519_11310</name>
</gene>
<feature type="transmembrane region" description="Helical" evidence="1">
    <location>
        <begin position="187"/>
        <end position="219"/>
    </location>
</feature>
<dbReference type="EMBL" id="FOVW01000013">
    <property type="protein sequence ID" value="SFO74195.1"/>
    <property type="molecule type" value="Genomic_DNA"/>
</dbReference>